<feature type="region of interest" description="Disordered" evidence="1">
    <location>
        <begin position="803"/>
        <end position="866"/>
    </location>
</feature>
<feature type="compositionally biased region" description="Polar residues" evidence="1">
    <location>
        <begin position="1"/>
        <end position="34"/>
    </location>
</feature>
<reference evidence="2" key="1">
    <citation type="submission" date="2016-10" db="EMBL/GenBank/DDBJ databases">
        <authorList>
            <person name="Benchimol M."/>
            <person name="Almeida L.G."/>
            <person name="Vasconcelos A.T."/>
            <person name="Perreira-Neves A."/>
            <person name="Rosa I.A."/>
            <person name="Tasca T."/>
            <person name="Bogo M.R."/>
            <person name="de Souza W."/>
        </authorList>
    </citation>
    <scope>NUCLEOTIDE SEQUENCE [LARGE SCALE GENOMIC DNA]</scope>
    <source>
        <strain evidence="2">K</strain>
    </source>
</reference>
<proteinExistence type="predicted"/>
<evidence type="ECO:0000313" key="2">
    <source>
        <dbReference type="EMBL" id="OHT16113.1"/>
    </source>
</evidence>
<feature type="compositionally biased region" description="Polar residues" evidence="1">
    <location>
        <begin position="56"/>
        <end position="67"/>
    </location>
</feature>
<sequence length="1168" mass="135168">MENFLVSSDSQTRNSRGISRYQQIINSESQSSPLKTVGIQSADPLQRRPPFKSGPIQENTQVFLSTTKKSKSIPKVRDIPPSMISSYSSIRRKKKSSSKMKTTTDESLNKSEIIRKNQTERNKKNNEEMSKNQSQVEKLPSNSVFEASKLLRAPNKSKNYQLDFDSRWEYFLELKTLDEARNRIYCSAFFQIWKTLFRRRCMDRANFQASQIEATLSNFNATHSADSSTDSAYYSQFGGHRTRYDATNYLNSMNHSNNCYENRTRRHQSGLPSGYSFSSISTSEARVDEMQRKYRRGNQSFNNQSFNNHSFNNQSFGNQSFNNQSFNNQSFGNQSFGNNSSGFDYLAQQERYNGPKVRAYVSESVIHEPIRKVKKKKRTHSKLNRNEDNLAENLELNEIEQSFTGSNEQDLVKDIASQLRRIQHFNDFLQQNINEEEEEEEEDYEDDNGIDDLNNSQNLIRNINNRATNSKSETEEDVFLPINQSPNFLANPKKQQIDSKQVNKKVSFSNDNQYTSASSIVLENYGNKRLSSQKTPNSSTNRNPNKSNKSLHNYISDNMASANFRQAENHLIANNSNFQDIISHRGNFSQGINVQENLNELKDKGSSDLFSNDVRLDFDSTRNRSSSNMKITNNLNIKTKNQSHSQIREDFFKNVNITLLKDNLKKSSDQKSLKKSHQEEEENSYDSDFFDFQDDVGKINHTNDIKSNLAYNQIENNKKVTLDSLLKEEENKQNEIFIDTNLDNKRSENRNTLKNRSKQDTKDLIFNKSNCLSDENDSLGSDFSDLQYDKYANNSLLKFNQKINKPIPSDNNSDTSSEIELLSESDEKENNQNQNNKKSYEKLKKSTENKDHWKKQNEADIKSDSESIIQSSKSSLLTKSFQNEVNAEIEIKKMTSQNNKTNKTQKSHNESCHKVEDKEKSVRDRFFVGNSSEENLNLNQNSDKSTKKIPSLSNSINENSQKSKSNVNDSPISNSLDIQNELADQESTGNETTTAAEPLQYGRKESSKTSKSFIRNGNSEYQTDLDNEYGKETENHDLNSQIKRNKFSFHSEILNRTNQDNFEVSERSYDHGKYQNRDRRISDNDIYRKQMIHLLHSKINFKDYSKIMMNEEDFRTMAEEARFYEGISSPFPDDLCEDVFTNGSARRTSYMKYSKLTPLIKYYSHHEK</sequence>
<feature type="region of interest" description="Disordered" evidence="1">
    <location>
        <begin position="892"/>
        <end position="1025"/>
    </location>
</feature>
<feature type="compositionally biased region" description="Low complexity" evidence="1">
    <location>
        <begin position="930"/>
        <end position="942"/>
    </location>
</feature>
<accession>A0A1J4KXY6</accession>
<comment type="caution">
    <text evidence="2">The sequence shown here is derived from an EMBL/GenBank/DDBJ whole genome shotgun (WGS) entry which is preliminary data.</text>
</comment>
<keyword evidence="3" id="KW-1185">Reference proteome</keyword>
<protein>
    <submittedName>
        <fullName evidence="2">Uncharacterized protein</fullName>
    </submittedName>
</protein>
<feature type="compositionally biased region" description="Polar residues" evidence="1">
    <location>
        <begin position="1009"/>
        <end position="1024"/>
    </location>
</feature>
<organism evidence="2 3">
    <name type="scientific">Tritrichomonas foetus</name>
    <dbReference type="NCBI Taxonomy" id="1144522"/>
    <lineage>
        <taxon>Eukaryota</taxon>
        <taxon>Metamonada</taxon>
        <taxon>Parabasalia</taxon>
        <taxon>Tritrichomonadida</taxon>
        <taxon>Tritrichomonadidae</taxon>
        <taxon>Tritrichomonas</taxon>
    </lineage>
</organism>
<feature type="region of interest" description="Disordered" evidence="1">
    <location>
        <begin position="1"/>
        <end position="138"/>
    </location>
</feature>
<feature type="compositionally biased region" description="Polar residues" evidence="1">
    <location>
        <begin position="985"/>
        <end position="995"/>
    </location>
</feature>
<dbReference type="AlphaFoldDB" id="A0A1J4KXY6"/>
<dbReference type="GeneID" id="94831948"/>
<feature type="compositionally biased region" description="Polar residues" evidence="1">
    <location>
        <begin position="894"/>
        <end position="904"/>
    </location>
</feature>
<dbReference type="Proteomes" id="UP000179807">
    <property type="component" value="Unassembled WGS sequence"/>
</dbReference>
<feature type="compositionally biased region" description="Basic and acidic residues" evidence="1">
    <location>
        <begin position="838"/>
        <end position="865"/>
    </location>
</feature>
<feature type="compositionally biased region" description="Basic and acidic residues" evidence="1">
    <location>
        <begin position="907"/>
        <end position="926"/>
    </location>
</feature>
<gene>
    <name evidence="2" type="ORF">TRFO_13434</name>
</gene>
<name>A0A1J4KXY6_9EUKA</name>
<feature type="region of interest" description="Disordered" evidence="1">
    <location>
        <begin position="525"/>
        <end position="552"/>
    </location>
</feature>
<evidence type="ECO:0000256" key="1">
    <source>
        <dbReference type="SAM" id="MobiDB-lite"/>
    </source>
</evidence>
<feature type="compositionally biased region" description="Basic and acidic residues" evidence="1">
    <location>
        <begin position="666"/>
        <end position="678"/>
    </location>
</feature>
<feature type="region of interest" description="Disordered" evidence="1">
    <location>
        <begin position="666"/>
        <end position="688"/>
    </location>
</feature>
<feature type="region of interest" description="Disordered" evidence="1">
    <location>
        <begin position="436"/>
        <end position="456"/>
    </location>
</feature>
<evidence type="ECO:0000313" key="3">
    <source>
        <dbReference type="Proteomes" id="UP000179807"/>
    </source>
</evidence>
<feature type="compositionally biased region" description="Polar residues" evidence="1">
    <location>
        <begin position="529"/>
        <end position="552"/>
    </location>
</feature>
<dbReference type="VEuPathDB" id="TrichDB:TRFO_13434"/>
<feature type="compositionally biased region" description="Acidic residues" evidence="1">
    <location>
        <begin position="679"/>
        <end position="688"/>
    </location>
</feature>
<feature type="compositionally biased region" description="Basic and acidic residues" evidence="1">
    <location>
        <begin position="102"/>
        <end position="130"/>
    </location>
</feature>
<feature type="compositionally biased region" description="Polar residues" evidence="1">
    <location>
        <begin position="951"/>
        <end position="978"/>
    </location>
</feature>
<feature type="region of interest" description="Disordered" evidence="1">
    <location>
        <begin position="299"/>
        <end position="334"/>
    </location>
</feature>
<dbReference type="EMBL" id="MLAK01000145">
    <property type="protein sequence ID" value="OHT16113.1"/>
    <property type="molecule type" value="Genomic_DNA"/>
</dbReference>
<dbReference type="RefSeq" id="XP_068369249.1">
    <property type="nucleotide sequence ID" value="XM_068497244.1"/>
</dbReference>
<feature type="region of interest" description="Disordered" evidence="1">
    <location>
        <begin position="484"/>
        <end position="505"/>
    </location>
</feature>
<feature type="compositionally biased region" description="Acidic residues" evidence="1">
    <location>
        <begin position="436"/>
        <end position="450"/>
    </location>
</feature>